<feature type="domain" description="CCAAT-binding factor" evidence="8">
    <location>
        <begin position="488"/>
        <end position="647"/>
    </location>
</feature>
<dbReference type="EMBL" id="JBICBT010000783">
    <property type="protein sequence ID" value="KAL3101342.1"/>
    <property type="molecule type" value="Genomic_DNA"/>
</dbReference>
<dbReference type="InterPro" id="IPR011501">
    <property type="entry name" value="Noc3_N"/>
</dbReference>
<feature type="region of interest" description="Disordered" evidence="7">
    <location>
        <begin position="1"/>
        <end position="103"/>
    </location>
</feature>
<gene>
    <name evidence="10" type="ORF">niasHT_028098</name>
</gene>
<evidence type="ECO:0000256" key="7">
    <source>
        <dbReference type="SAM" id="MobiDB-lite"/>
    </source>
</evidence>
<organism evidence="10 11">
    <name type="scientific">Heterodera trifolii</name>
    <dbReference type="NCBI Taxonomy" id="157864"/>
    <lineage>
        <taxon>Eukaryota</taxon>
        <taxon>Metazoa</taxon>
        <taxon>Ecdysozoa</taxon>
        <taxon>Nematoda</taxon>
        <taxon>Chromadorea</taxon>
        <taxon>Rhabditida</taxon>
        <taxon>Tylenchina</taxon>
        <taxon>Tylenchomorpha</taxon>
        <taxon>Tylenchoidea</taxon>
        <taxon>Heteroderidae</taxon>
        <taxon>Heteroderinae</taxon>
        <taxon>Heterodera</taxon>
    </lineage>
</organism>
<dbReference type="PANTHER" id="PTHR14428">
    <property type="entry name" value="NUCLEOLAR COMPLEX PROTEIN 3"/>
    <property type="match status" value="1"/>
</dbReference>
<evidence type="ECO:0000256" key="4">
    <source>
        <dbReference type="ARBA" id="ARBA00023242"/>
    </source>
</evidence>
<keyword evidence="11" id="KW-1185">Reference proteome</keyword>
<reference evidence="10 11" key="1">
    <citation type="submission" date="2024-10" db="EMBL/GenBank/DDBJ databases">
        <authorList>
            <person name="Kim D."/>
        </authorList>
    </citation>
    <scope>NUCLEOTIDE SEQUENCE [LARGE SCALE GENOMIC DNA]</scope>
    <source>
        <strain evidence="10">BH-2024</strain>
    </source>
</reference>
<keyword evidence="4" id="KW-0539">Nucleus</keyword>
<feature type="domain" description="Nucleolar complex-associated protein 3 N-terminal" evidence="9">
    <location>
        <begin position="186"/>
        <end position="266"/>
    </location>
</feature>
<feature type="compositionally biased region" description="Basic residues" evidence="7">
    <location>
        <begin position="1"/>
        <end position="23"/>
    </location>
</feature>
<feature type="compositionally biased region" description="Basic and acidic residues" evidence="7">
    <location>
        <begin position="38"/>
        <end position="62"/>
    </location>
</feature>
<evidence type="ECO:0000256" key="3">
    <source>
        <dbReference type="ARBA" id="ARBA00023054"/>
    </source>
</evidence>
<dbReference type="InterPro" id="IPR016903">
    <property type="entry name" value="Nucleolar_cplx-assoc_3"/>
</dbReference>
<proteinExistence type="inferred from homology"/>
<evidence type="ECO:0000313" key="10">
    <source>
        <dbReference type="EMBL" id="KAL3101342.1"/>
    </source>
</evidence>
<accession>A0ABD2KEI2</accession>
<evidence type="ECO:0000256" key="5">
    <source>
        <dbReference type="ARBA" id="ARBA00032701"/>
    </source>
</evidence>
<dbReference type="PANTHER" id="PTHR14428:SF5">
    <property type="entry name" value="NUCLEOLAR COMPLEX PROTEIN 3 HOMOLOG"/>
    <property type="match status" value="1"/>
</dbReference>
<evidence type="ECO:0000256" key="1">
    <source>
        <dbReference type="ARBA" id="ARBA00004604"/>
    </source>
</evidence>
<evidence type="ECO:0000259" key="9">
    <source>
        <dbReference type="Pfam" id="PF07540"/>
    </source>
</evidence>
<sequence>MKKQRIKATKKLTKMAKKGKLRRNVRDQMGEVQRQKMLPKEKRMEQIKRDWLFERKVREREQNPSSAESDGETEELPKRRRKSRKNRKQNGEDSERMEHDGDMEEQMRSFVAAFGEDELLPVKVAGRLVRRVKIREDEEDETEQKPDDLDTHQRELNDGNMEMVSEGTEGTQLADKSQITTAESEAMLAAMAGAIVAEPQQNIAKFRLLLQMASGDDQLSPSVREHSQKLAVASLTELFVNVLPGYEIRPLTDSEKTQKMKKDTKRKMRTKFFRRAKGIHWLRKCRLFPPNFPLFASDNVITCLVRLSTTPWKKISEEICATISEVFRADFQLQISAHGTNSIALLVNKKAASVPAALLSTLLALNITENETNITEKKNQSQMGEKWKSKRSKKYDKQIGKIDAELKEAIETEAKSTKTQLATQTIKNVFLTYCRVLKRMPATALLRPVLAGLSKFVHLINAELHEDLARHLANLVQQKQFAFSDVLHCVYTAAVVLEGDGRLLGVDLLSFYRALFGALPNVCFQPEQTLFTDISLLSKSLHLLFVRRRKSAVSPARVAAFAKRLALLALPLQSYAQAVLLLTLRRLLLAHPSLSFLVHIDDEAPFASGRFLPDSADPDHANAMATNLHLELQLFAKHPNALVRSVAINLLNGMPSTGKFHLEAKWTTIEPSDCQLMDDPMVEDKRAPFLGRILQFCEENKRKYCSTTLCSTLCDFVLSAAKQ</sequence>
<dbReference type="GO" id="GO:0005730">
    <property type="term" value="C:nucleolus"/>
    <property type="evidence" value="ECO:0007669"/>
    <property type="project" value="UniProtKB-SubCell"/>
</dbReference>
<evidence type="ECO:0000313" key="11">
    <source>
        <dbReference type="Proteomes" id="UP001620626"/>
    </source>
</evidence>
<comment type="subcellular location">
    <subcellularLocation>
        <location evidence="1">Nucleus</location>
        <location evidence="1">Nucleolus</location>
    </subcellularLocation>
</comment>
<dbReference type="Pfam" id="PF07540">
    <property type="entry name" value="NOC3p"/>
    <property type="match status" value="1"/>
</dbReference>
<dbReference type="Pfam" id="PF03914">
    <property type="entry name" value="CBF"/>
    <property type="match status" value="1"/>
</dbReference>
<comment type="similarity">
    <text evidence="2">Belongs to the CBF/MAK21 family.</text>
</comment>
<feature type="compositionally biased region" description="Basic residues" evidence="7">
    <location>
        <begin position="78"/>
        <end position="88"/>
    </location>
</feature>
<name>A0ABD2KEI2_9BILA</name>
<dbReference type="AlphaFoldDB" id="A0ABD2KEI2"/>
<evidence type="ECO:0000259" key="8">
    <source>
        <dbReference type="Pfam" id="PF03914"/>
    </source>
</evidence>
<keyword evidence="3" id="KW-0175">Coiled coil</keyword>
<protein>
    <recommendedName>
        <fullName evidence="6">NOC3-like protein</fullName>
    </recommendedName>
    <alternativeName>
        <fullName evidence="5">Nucleolar complex-associated protein 3-like protein</fullName>
    </alternativeName>
</protein>
<comment type="caution">
    <text evidence="10">The sequence shown here is derived from an EMBL/GenBank/DDBJ whole genome shotgun (WGS) entry which is preliminary data.</text>
</comment>
<dbReference type="InterPro" id="IPR005612">
    <property type="entry name" value="CCAAT-binding_factor"/>
</dbReference>
<dbReference type="Proteomes" id="UP001620626">
    <property type="component" value="Unassembled WGS sequence"/>
</dbReference>
<evidence type="ECO:0000256" key="6">
    <source>
        <dbReference type="ARBA" id="ARBA00032937"/>
    </source>
</evidence>
<evidence type="ECO:0000256" key="2">
    <source>
        <dbReference type="ARBA" id="ARBA00007797"/>
    </source>
</evidence>
<feature type="compositionally biased region" description="Basic and acidic residues" evidence="7">
    <location>
        <begin position="89"/>
        <end position="100"/>
    </location>
</feature>